<dbReference type="InterPro" id="IPR005135">
    <property type="entry name" value="Endo/exonuclease/phosphatase"/>
</dbReference>
<name>A0A813EWX7_POLGL</name>
<dbReference type="PROSITE" id="PS00028">
    <property type="entry name" value="ZINC_FINGER_C2H2_1"/>
    <property type="match status" value="1"/>
</dbReference>
<feature type="domain" description="C2H2-type" evidence="2">
    <location>
        <begin position="1076"/>
        <end position="1104"/>
    </location>
</feature>
<keyword evidence="1" id="KW-0479">Metal-binding</keyword>
<proteinExistence type="predicted"/>
<dbReference type="InterPro" id="IPR013087">
    <property type="entry name" value="Znf_C2H2_type"/>
</dbReference>
<protein>
    <recommendedName>
        <fullName evidence="2">C2H2-type domain-containing protein</fullName>
    </recommendedName>
</protein>
<dbReference type="OrthoDB" id="418748at2759"/>
<comment type="caution">
    <text evidence="3">The sequence shown here is derived from an EMBL/GenBank/DDBJ whole genome shotgun (WGS) entry which is preliminary data.</text>
</comment>
<reference evidence="3" key="1">
    <citation type="submission" date="2021-02" db="EMBL/GenBank/DDBJ databases">
        <authorList>
            <person name="Dougan E. K."/>
            <person name="Rhodes N."/>
            <person name="Thang M."/>
            <person name="Chan C."/>
        </authorList>
    </citation>
    <scope>NUCLEOTIDE SEQUENCE</scope>
</reference>
<evidence type="ECO:0000256" key="1">
    <source>
        <dbReference type="PROSITE-ProRule" id="PRU00042"/>
    </source>
</evidence>
<keyword evidence="1" id="KW-0862">Zinc</keyword>
<evidence type="ECO:0000259" key="2">
    <source>
        <dbReference type="PROSITE" id="PS50157"/>
    </source>
</evidence>
<dbReference type="PROSITE" id="PS50157">
    <property type="entry name" value="ZINC_FINGER_C2H2_2"/>
    <property type="match status" value="1"/>
</dbReference>
<evidence type="ECO:0000313" key="4">
    <source>
        <dbReference type="Proteomes" id="UP000654075"/>
    </source>
</evidence>
<dbReference type="SUPFAM" id="SSF56219">
    <property type="entry name" value="DNase I-like"/>
    <property type="match status" value="1"/>
</dbReference>
<dbReference type="Pfam" id="PF03372">
    <property type="entry name" value="Exo_endo_phos"/>
    <property type="match status" value="1"/>
</dbReference>
<accession>A0A813EWX7</accession>
<dbReference type="Gene3D" id="3.60.10.10">
    <property type="entry name" value="Endonuclease/exonuclease/phosphatase"/>
    <property type="match status" value="1"/>
</dbReference>
<dbReference type="InterPro" id="IPR036691">
    <property type="entry name" value="Endo/exonu/phosph_ase_sf"/>
</dbReference>
<evidence type="ECO:0000313" key="3">
    <source>
        <dbReference type="EMBL" id="CAE8606199.1"/>
    </source>
</evidence>
<dbReference type="GO" id="GO:0003824">
    <property type="term" value="F:catalytic activity"/>
    <property type="evidence" value="ECO:0007669"/>
    <property type="project" value="InterPro"/>
</dbReference>
<keyword evidence="1" id="KW-0863">Zinc-finger</keyword>
<gene>
    <name evidence="3" type="ORF">PGLA1383_LOCUS24184</name>
</gene>
<dbReference type="OMA" id="TSARTWK"/>
<keyword evidence="4" id="KW-1185">Reference proteome</keyword>
<dbReference type="Proteomes" id="UP000654075">
    <property type="component" value="Unassembled WGS sequence"/>
</dbReference>
<organism evidence="3 4">
    <name type="scientific">Polarella glacialis</name>
    <name type="common">Dinoflagellate</name>
    <dbReference type="NCBI Taxonomy" id="89957"/>
    <lineage>
        <taxon>Eukaryota</taxon>
        <taxon>Sar</taxon>
        <taxon>Alveolata</taxon>
        <taxon>Dinophyceae</taxon>
        <taxon>Suessiales</taxon>
        <taxon>Suessiaceae</taxon>
        <taxon>Polarella</taxon>
    </lineage>
</organism>
<dbReference type="PANTHER" id="PTHR19446">
    <property type="entry name" value="REVERSE TRANSCRIPTASES"/>
    <property type="match status" value="1"/>
</dbReference>
<dbReference type="GO" id="GO:0008270">
    <property type="term" value="F:zinc ion binding"/>
    <property type="evidence" value="ECO:0007669"/>
    <property type="project" value="UniProtKB-KW"/>
</dbReference>
<sequence>MIIAGADPDGSYGVQLWLSKKLKAKVQGEIPHSPRLLQVSTVIQNTTVHFLVPHAPHEAAEAGVKNIFWDLLHRVVLDLRRSSPEAHVILLGDFNAQIGSIHCEYIGGNLCEEENDNGSRFRLFLQSFALTALNTFFAEAGNTWTGSRGHCHRLDYIVTDPSLLETCNRCWVEKGIDLATGLRKDHSVVAASINIAQTSPCQCFVSEQPRLKLSRQAMRDPDCIYGFQQQLMATQPPSANEQVDAYHSRLVHDLQAAAQTYFGYIDAYPSKEWISSATWSILRWVSPFCRAVHALRKSRRLYLQKFAFLAWIGSKTQCTSSVSNTTCYEHVSCVVGFECCAKHHWRTEAWYMFVFEWAQRTSKHMVRHDRNCYHEQLAHEAQTAADSNDSRRTYAIVKRLAGRTPKSLKGVFLKDGTVAKSDHERKLRWQEHFADLFDANVVDSVDNLKTSSICPVSDHDFRPTLMDIHKAIRKLPSDKGLGPDLLSAELLKTAGSVFEHRYHDLLLRIIDDEYAPMQWRGGRLVDLWKSKGSPLDCAMSRGLLISDHMSKPFSALLKDGLEDAYSKLLPQEQFGCTAGGGTDFANHLTRSFIDYCKLQNLSMFVLFLDLEKAFDYTIREFLIGLPQGCLLEPESYLQSLGLDDDVAKELAREVRHFGSLLEQLGVDPKVAALVNSLHSNSWFRYSDLPTVIVARKGGRQGCKLGAIIFNMVYARALLMLRDQLRERGVLLVLRFKPCGPIWQDDSSTQDAHVEQEIVEATYVDDEALLLSASSPSLLDKAIDVLFDCLLQCFTRFSLKINWAPGKSEAMLAYRCKHAVKHREARRRDDGKLWVKLPDHANTPYLTVTRSFKHVGGFVSTDGSHNADASHRVKRAMAAYAPIASSVFGSPHFAVTHQRKFANSLVFSRLFYNVHLWSNLTGRPLQMLEGVYARVVRAIGGCRRFSGGGDTDYQVRVALEFPSVECLLSRRRLVYASRLLRRQPASLIALLQQTSGHQRMPWTRLLLDNMYLLWRLNPERLGTLPDPTSEPNPWIVVMRDYPTGWKQLVSTMCFYDSSRQSAAALTSLPLQPSLPMHSCEVCGVCFRTVRALNSHRRRKHNIRDQIRCFVDESGICPVCETMLHTRLRVIRPIKRAKGSNMCHATIVQGQIPRLACDRIEHLDAIDTKSRREAHQMFFSHPRANLPARRHR</sequence>
<dbReference type="EMBL" id="CAJNNV010018797">
    <property type="protein sequence ID" value="CAE8606199.1"/>
    <property type="molecule type" value="Genomic_DNA"/>
</dbReference>
<dbReference type="AlphaFoldDB" id="A0A813EWX7"/>